<evidence type="ECO:0008006" key="2">
    <source>
        <dbReference type="Google" id="ProtNLM"/>
    </source>
</evidence>
<evidence type="ECO:0000313" key="1">
    <source>
        <dbReference type="EMBL" id="SVC54432.1"/>
    </source>
</evidence>
<gene>
    <name evidence="1" type="ORF">METZ01_LOCUS307286</name>
</gene>
<name>A0A382N3U1_9ZZZZ</name>
<dbReference type="InterPro" id="IPR045617">
    <property type="entry name" value="DUF6445"/>
</dbReference>
<dbReference type="AlphaFoldDB" id="A0A382N3U1"/>
<dbReference type="EMBL" id="UINC01097047">
    <property type="protein sequence ID" value="SVC54432.1"/>
    <property type="molecule type" value="Genomic_DNA"/>
</dbReference>
<dbReference type="Pfam" id="PF20043">
    <property type="entry name" value="DUF6445"/>
    <property type="match status" value="1"/>
</dbReference>
<sequence length="171" mass="19845">MVYDDFFAHPEKVREKALEQKFDHVTTYFPGRRTDQCRNILPDLFNELETAVKPLIPANTIIETAVFQIQDESDYRKIHQDTYSVISGVIYLDIEPIPNSGTGFYTHIETGWDGTTPKPNSIEYINDLDFERTTVIENKFNRMVIYDGRALHSAEGAGDQRLTIMYRIYNK</sequence>
<accession>A0A382N3U1</accession>
<reference evidence="1" key="1">
    <citation type="submission" date="2018-05" db="EMBL/GenBank/DDBJ databases">
        <authorList>
            <person name="Lanie J.A."/>
            <person name="Ng W.-L."/>
            <person name="Kazmierczak K.M."/>
            <person name="Andrzejewski T.M."/>
            <person name="Davidsen T.M."/>
            <person name="Wayne K.J."/>
            <person name="Tettelin H."/>
            <person name="Glass J.I."/>
            <person name="Rusch D."/>
            <person name="Podicherti R."/>
            <person name="Tsui H.-C.T."/>
            <person name="Winkler M.E."/>
        </authorList>
    </citation>
    <scope>NUCLEOTIDE SEQUENCE</scope>
</reference>
<protein>
    <recommendedName>
        <fullName evidence="2">Prolyl 4-hydroxylase alpha subunit Fe(2+) 2OG dioxygenase domain-containing protein</fullName>
    </recommendedName>
</protein>
<proteinExistence type="predicted"/>
<organism evidence="1">
    <name type="scientific">marine metagenome</name>
    <dbReference type="NCBI Taxonomy" id="408172"/>
    <lineage>
        <taxon>unclassified sequences</taxon>
        <taxon>metagenomes</taxon>
        <taxon>ecological metagenomes</taxon>
    </lineage>
</organism>